<dbReference type="AlphaFoldDB" id="A0A2N0X8G9"/>
<comment type="caution">
    <text evidence="2">The sequence shown here is derived from an EMBL/GenBank/DDBJ whole genome shotgun (WGS) entry which is preliminary data.</text>
</comment>
<reference evidence="2 3" key="1">
    <citation type="submission" date="2017-12" db="EMBL/GenBank/DDBJ databases">
        <title>Corynebacterium mastitidis 16-1433 Genome.</title>
        <authorList>
            <person name="Gulvik C.A."/>
        </authorList>
    </citation>
    <scope>NUCLEOTIDE SEQUENCE [LARGE SCALE GENOMIC DNA]</scope>
    <source>
        <strain evidence="2 3">16-1433</strain>
    </source>
</reference>
<protein>
    <submittedName>
        <fullName evidence="2">Uncharacterized protein</fullName>
    </submittedName>
</protein>
<dbReference type="OrthoDB" id="4428063at2"/>
<accession>A0A2N0X8G9</accession>
<dbReference type="Proteomes" id="UP000233249">
    <property type="component" value="Unassembled WGS sequence"/>
</dbReference>
<evidence type="ECO:0000313" key="2">
    <source>
        <dbReference type="EMBL" id="PKF69000.1"/>
    </source>
</evidence>
<organism evidence="2 3">
    <name type="scientific">Corynebacterium mastitidis</name>
    <dbReference type="NCBI Taxonomy" id="161890"/>
    <lineage>
        <taxon>Bacteria</taxon>
        <taxon>Bacillati</taxon>
        <taxon>Actinomycetota</taxon>
        <taxon>Actinomycetes</taxon>
        <taxon>Mycobacteriales</taxon>
        <taxon>Corynebacteriaceae</taxon>
        <taxon>Corynebacterium</taxon>
    </lineage>
</organism>
<name>A0A2N0X8G9_9CORY</name>
<feature type="transmembrane region" description="Helical" evidence="1">
    <location>
        <begin position="140"/>
        <end position="160"/>
    </location>
</feature>
<keyword evidence="1" id="KW-0812">Transmembrane</keyword>
<dbReference type="EMBL" id="PJAF01000008">
    <property type="protein sequence ID" value="PKF69000.1"/>
    <property type="molecule type" value="Genomic_DNA"/>
</dbReference>
<evidence type="ECO:0000256" key="1">
    <source>
        <dbReference type="SAM" id="Phobius"/>
    </source>
</evidence>
<dbReference type="RefSeq" id="WP_101173302.1">
    <property type="nucleotide sequence ID" value="NZ_JAKRKB010000006.1"/>
</dbReference>
<feature type="transmembrane region" description="Helical" evidence="1">
    <location>
        <begin position="113"/>
        <end position="133"/>
    </location>
</feature>
<gene>
    <name evidence="2" type="ORF">CXB45_03980</name>
</gene>
<keyword evidence="1" id="KW-0472">Membrane</keyword>
<keyword evidence="1" id="KW-1133">Transmembrane helix</keyword>
<feature type="transmembrane region" description="Helical" evidence="1">
    <location>
        <begin position="34"/>
        <end position="53"/>
    </location>
</feature>
<dbReference type="STRING" id="1121365.GCA_000375365_00887"/>
<sequence>MRKIFLALCVTGVLIEVGLIGMRLSGNGVPTGLFLLPLALVLAAVLLLGGALISARRSLSTWPRAVRSTASRYGVPAPALGYWVSEVLMLLSLRRLFSPAPPGAHGYSRPLRPVVWAITGLTAVETTLVHLLVPSPAWRAVVAVISLYGVLVLLGFYASLKANPHRITGEGLLLRAGSRFCLNIPWHAIEAADPQRPGDGAKIAIDDAGACRLPVLNQVNARVRLSEPVTAHDLFLGEREVRSVEFQCDDPAGLLGEVHARIAGAPSADA</sequence>
<evidence type="ECO:0000313" key="3">
    <source>
        <dbReference type="Proteomes" id="UP000233249"/>
    </source>
</evidence>
<proteinExistence type="predicted"/>